<evidence type="ECO:0000256" key="3">
    <source>
        <dbReference type="ARBA" id="ARBA00022712"/>
    </source>
</evidence>
<evidence type="ECO:0000256" key="4">
    <source>
        <dbReference type="ARBA" id="ARBA00022741"/>
    </source>
</evidence>
<evidence type="ECO:0000313" key="6">
    <source>
        <dbReference type="EMBL" id="KAG5603823.1"/>
    </source>
</evidence>
<sequence>MTHIVRFDPTYLGLISSLGFSVGPLQSRDNRFKPKTNIPLILGIHLYLFLSLHRHSHKSKLTIDSANSFNDSDKMQVFTRPEAGGYHHLLGELSDLEFSSSDFRFTDKFRVSDINNRRKVPFIIDGSNSLIKALLSSQVLNGLLSKRIDEIFDELNNEFSDRSTGLRIPEEVKRINENTRYLMGKQMCKIQRVEAMEAHRQRCRRETARFRQPKFGKDKLYYRT</sequence>
<dbReference type="AlphaFoldDB" id="A0A9J5YVM3"/>
<evidence type="ECO:0000313" key="7">
    <source>
        <dbReference type="Proteomes" id="UP000824120"/>
    </source>
</evidence>
<dbReference type="PANTHER" id="PTHR11088">
    <property type="entry name" value="TRNA DIMETHYLALLYLTRANSFERASE"/>
    <property type="match status" value="1"/>
</dbReference>
<keyword evidence="5" id="KW-0067">ATP-binding</keyword>
<dbReference type="GO" id="GO:0052381">
    <property type="term" value="F:tRNA dimethylallyltransferase activity"/>
    <property type="evidence" value="ECO:0007669"/>
    <property type="project" value="TreeGrafter"/>
</dbReference>
<protein>
    <submittedName>
        <fullName evidence="6">Uncharacterized protein</fullName>
    </submittedName>
</protein>
<dbReference type="InterPro" id="IPR027417">
    <property type="entry name" value="P-loop_NTPase"/>
</dbReference>
<dbReference type="GO" id="GO:0009691">
    <property type="term" value="P:cytokinin biosynthetic process"/>
    <property type="evidence" value="ECO:0007669"/>
    <property type="project" value="UniProtKB-KW"/>
</dbReference>
<dbReference type="OrthoDB" id="1296085at2759"/>
<dbReference type="EMBL" id="JACXVP010000005">
    <property type="protein sequence ID" value="KAG5603823.1"/>
    <property type="molecule type" value="Genomic_DNA"/>
</dbReference>
<proteinExistence type="inferred from homology"/>
<name>A0A9J5YVM3_SOLCO</name>
<evidence type="ECO:0000256" key="5">
    <source>
        <dbReference type="ARBA" id="ARBA00022840"/>
    </source>
</evidence>
<keyword evidence="2" id="KW-0808">Transferase</keyword>
<accession>A0A9J5YVM3</accession>
<keyword evidence="7" id="KW-1185">Reference proteome</keyword>
<dbReference type="Gene3D" id="3.40.50.300">
    <property type="entry name" value="P-loop containing nucleotide triphosphate hydrolases"/>
    <property type="match status" value="1"/>
</dbReference>
<dbReference type="GO" id="GO:0006400">
    <property type="term" value="P:tRNA modification"/>
    <property type="evidence" value="ECO:0007669"/>
    <property type="project" value="TreeGrafter"/>
</dbReference>
<comment type="caution">
    <text evidence="6">The sequence shown here is derived from an EMBL/GenBank/DDBJ whole genome shotgun (WGS) entry which is preliminary data.</text>
</comment>
<dbReference type="InterPro" id="IPR039657">
    <property type="entry name" value="Dimethylallyltransferase"/>
</dbReference>
<dbReference type="PANTHER" id="PTHR11088:SF86">
    <property type="entry name" value="ADENYLATE ISOPENTENYLTRANSFERASE 4-RELATED"/>
    <property type="match status" value="1"/>
</dbReference>
<gene>
    <name evidence="6" type="ORF">H5410_025315</name>
</gene>
<evidence type="ECO:0000256" key="2">
    <source>
        <dbReference type="ARBA" id="ARBA00022679"/>
    </source>
</evidence>
<keyword evidence="3" id="KW-0203">Cytokinin biosynthesis</keyword>
<evidence type="ECO:0000256" key="1">
    <source>
        <dbReference type="ARBA" id="ARBA00005842"/>
    </source>
</evidence>
<organism evidence="6 7">
    <name type="scientific">Solanum commersonii</name>
    <name type="common">Commerson's wild potato</name>
    <name type="synonym">Commerson's nightshade</name>
    <dbReference type="NCBI Taxonomy" id="4109"/>
    <lineage>
        <taxon>Eukaryota</taxon>
        <taxon>Viridiplantae</taxon>
        <taxon>Streptophyta</taxon>
        <taxon>Embryophyta</taxon>
        <taxon>Tracheophyta</taxon>
        <taxon>Spermatophyta</taxon>
        <taxon>Magnoliopsida</taxon>
        <taxon>eudicotyledons</taxon>
        <taxon>Gunneridae</taxon>
        <taxon>Pentapetalae</taxon>
        <taxon>asterids</taxon>
        <taxon>lamiids</taxon>
        <taxon>Solanales</taxon>
        <taxon>Solanaceae</taxon>
        <taxon>Solanoideae</taxon>
        <taxon>Solaneae</taxon>
        <taxon>Solanum</taxon>
    </lineage>
</organism>
<dbReference type="Proteomes" id="UP000824120">
    <property type="component" value="Chromosome 5"/>
</dbReference>
<comment type="similarity">
    <text evidence="1">Belongs to the IPP transferase family.</text>
</comment>
<dbReference type="GO" id="GO:0005739">
    <property type="term" value="C:mitochondrion"/>
    <property type="evidence" value="ECO:0007669"/>
    <property type="project" value="TreeGrafter"/>
</dbReference>
<dbReference type="GO" id="GO:0005524">
    <property type="term" value="F:ATP binding"/>
    <property type="evidence" value="ECO:0007669"/>
    <property type="project" value="UniProtKB-KW"/>
</dbReference>
<reference evidence="6 7" key="1">
    <citation type="submission" date="2020-09" db="EMBL/GenBank/DDBJ databases">
        <title>De no assembly of potato wild relative species, Solanum commersonii.</title>
        <authorList>
            <person name="Cho K."/>
        </authorList>
    </citation>
    <scope>NUCLEOTIDE SEQUENCE [LARGE SCALE GENOMIC DNA]</scope>
    <source>
        <strain evidence="6">LZ3.2</strain>
        <tissue evidence="6">Leaf</tissue>
    </source>
</reference>
<dbReference type="GO" id="GO:0009824">
    <property type="term" value="F:AMP dimethylallyltransferase activity"/>
    <property type="evidence" value="ECO:0007669"/>
    <property type="project" value="TreeGrafter"/>
</dbReference>
<keyword evidence="4" id="KW-0547">Nucleotide-binding</keyword>